<dbReference type="PROSITE" id="PS51309">
    <property type="entry name" value="PABC"/>
    <property type="match status" value="1"/>
</dbReference>
<dbReference type="SMART" id="SM00119">
    <property type="entry name" value="HECTc"/>
    <property type="match status" value="1"/>
</dbReference>
<keyword evidence="7" id="KW-1185">Reference proteome</keyword>
<dbReference type="EMBL" id="OC875003">
    <property type="protein sequence ID" value="CAD7638112.1"/>
    <property type="molecule type" value="Genomic_DNA"/>
</dbReference>
<dbReference type="Gene3D" id="3.30.2160.10">
    <property type="entry name" value="Hect, E3 ligase catalytic domain"/>
    <property type="match status" value="1"/>
</dbReference>
<dbReference type="SUPFAM" id="SSF63570">
    <property type="entry name" value="PABC (PABP) domain"/>
    <property type="match status" value="2"/>
</dbReference>
<dbReference type="EMBL" id="CAJPIZ010020428">
    <property type="protein sequence ID" value="CAG2117286.1"/>
    <property type="molecule type" value="Genomic_DNA"/>
</dbReference>
<dbReference type="InterPro" id="IPR000569">
    <property type="entry name" value="HECT_dom"/>
</dbReference>
<dbReference type="Pfam" id="PF00632">
    <property type="entry name" value="HECT"/>
    <property type="match status" value="1"/>
</dbReference>
<feature type="domain" description="HECT" evidence="4">
    <location>
        <begin position="529"/>
        <end position="812"/>
    </location>
</feature>
<feature type="compositionally biased region" description="Basic and acidic residues" evidence="3">
    <location>
        <begin position="297"/>
        <end position="307"/>
    </location>
</feature>
<evidence type="ECO:0000259" key="4">
    <source>
        <dbReference type="PROSITE" id="PS50237"/>
    </source>
</evidence>
<feature type="region of interest" description="Disordered" evidence="3">
    <location>
        <begin position="96"/>
        <end position="125"/>
    </location>
</feature>
<dbReference type="GO" id="GO:0005737">
    <property type="term" value="C:cytoplasm"/>
    <property type="evidence" value="ECO:0007669"/>
    <property type="project" value="TreeGrafter"/>
</dbReference>
<dbReference type="OrthoDB" id="298098at2759"/>
<protein>
    <recommendedName>
        <fullName evidence="8">E3 ubiquitin-protein ligase</fullName>
    </recommendedName>
</protein>
<sequence>MFDSLPTRLGLSNRNFGTTEATGSSPMDSINNEVRETPQSSAAFDSIPLNMSSTPSVSPRPQSVIAETQRGPIIVPVMSASTKPSVIVLAGSIKHSQNTNTSSGSQPLSAQPSGSSVVRESAERAHQLPNRGLQLNGNMAQHDNLLGRWRLTLELFGRVFVDDVGAEPGSIIGDLGGFPVKESKFRREMERLRNSQQRDINFSKLDRDRSALIQQTFKELNTMYNNFSRRMSVGTPLLTVSRVKVTFKDEPGEGSGVARSFYSAFCEAILSNEKLPSLESCHASNRSLQYNLIQRLKSREREREQARRAYQASRSSRDHTSGTNSRDRADREVFTHLRYEAPPFVMPGDQTAQQSQQGVNNSVNLNELLSPHRQQLGMRLYPRVHQLRPSLASKITGMLLELTPAQLLTLFASEDTLRAKVDEAITGMLLELTPAQLLTLFASEDTLRAKVDEAVDIILSHGRDTTSDNLFELDMFNLTRNSQPVANTGAKTTTSCSSSARPLDVDMEEEDEEDNAPLFYQPGKRGFYSPRQAKCSAERINAFRNVGRIMGLCLLQNELCPLNLNRHVYKHILRRTISWHDLAFFDPVLYESLRQLIVDTESGNDSMFADLDLRFSVDLCAEEGGGTFELIPNGRNIEVTTQTIYDYVRRYAQYRMIRSQERALQALRQGVYDVLPTNALEGLTAEDFRLLLNGISDINIQLLISYVTFNDESGDGSEHLSYFKRWFWSVVEKMTNHEKQDLIYFWTGSPSLPASEEGFQPMPSITIRPRDDLHLATANTCISRLYIPLYSSKAILRQKLLMAIKTKNFGFV</sequence>
<dbReference type="SUPFAM" id="SSF56204">
    <property type="entry name" value="Hect, E3 ligase catalytic domain"/>
    <property type="match status" value="1"/>
</dbReference>
<gene>
    <name evidence="6" type="ORF">OSB1V03_LOCUS17239</name>
</gene>
<feature type="compositionally biased region" description="Polar residues" evidence="3">
    <location>
        <begin position="484"/>
        <end position="500"/>
    </location>
</feature>
<name>A0A7R9LAK8_9ACAR</name>
<dbReference type="Gene3D" id="3.30.2410.10">
    <property type="entry name" value="Hect, E3 ligase catalytic domain"/>
    <property type="match status" value="1"/>
</dbReference>
<dbReference type="PANTHER" id="PTHR46276:SF1">
    <property type="entry name" value="E3 UBIQUITIN-PROTEIN LIGASE UBR5"/>
    <property type="match status" value="1"/>
</dbReference>
<feature type="domain" description="PABC" evidence="5">
    <location>
        <begin position="356"/>
        <end position="433"/>
    </location>
</feature>
<dbReference type="GO" id="GO:0090263">
    <property type="term" value="P:positive regulation of canonical Wnt signaling pathway"/>
    <property type="evidence" value="ECO:0007669"/>
    <property type="project" value="TreeGrafter"/>
</dbReference>
<feature type="region of interest" description="Disordered" evidence="3">
    <location>
        <begin position="484"/>
        <end position="508"/>
    </location>
</feature>
<dbReference type="Gene3D" id="1.10.1900.10">
    <property type="entry name" value="c-terminal domain of poly(a) binding protein"/>
    <property type="match status" value="2"/>
</dbReference>
<reference evidence="6" key="1">
    <citation type="submission" date="2020-11" db="EMBL/GenBank/DDBJ databases">
        <authorList>
            <person name="Tran Van P."/>
        </authorList>
    </citation>
    <scope>NUCLEOTIDE SEQUENCE</scope>
</reference>
<evidence type="ECO:0000256" key="1">
    <source>
        <dbReference type="ARBA" id="ARBA00022786"/>
    </source>
</evidence>
<proteinExistence type="predicted"/>
<feature type="active site" description="Glycyl thioester intermediate" evidence="2">
    <location>
        <position position="781"/>
    </location>
</feature>
<dbReference type="Pfam" id="PF00658">
    <property type="entry name" value="MLLE"/>
    <property type="match status" value="1"/>
</dbReference>
<dbReference type="FunFam" id="3.30.2160.10:FF:000006">
    <property type="entry name" value="E3 ubiquitin-protein ligase UBR5 isoform X2"/>
    <property type="match status" value="1"/>
</dbReference>
<evidence type="ECO:0000313" key="6">
    <source>
        <dbReference type="EMBL" id="CAD7638112.1"/>
    </source>
</evidence>
<evidence type="ECO:0000256" key="3">
    <source>
        <dbReference type="SAM" id="MobiDB-lite"/>
    </source>
</evidence>
<dbReference type="InterPro" id="IPR035983">
    <property type="entry name" value="Hect_E3_ubiquitin_ligase"/>
</dbReference>
<evidence type="ECO:0008006" key="8">
    <source>
        <dbReference type="Google" id="ProtNLM"/>
    </source>
</evidence>
<dbReference type="GO" id="GO:0000209">
    <property type="term" value="P:protein polyubiquitination"/>
    <property type="evidence" value="ECO:0007669"/>
    <property type="project" value="TreeGrafter"/>
</dbReference>
<dbReference type="Proteomes" id="UP000759131">
    <property type="component" value="Unassembled WGS sequence"/>
</dbReference>
<dbReference type="PANTHER" id="PTHR46276">
    <property type="entry name" value="E3 UBIQUITIN-PROTEIN LIGASE UBR5"/>
    <property type="match status" value="1"/>
</dbReference>
<feature type="compositionally biased region" description="Basic and acidic residues" evidence="3">
    <location>
        <begin position="315"/>
        <end position="330"/>
    </location>
</feature>
<feature type="region of interest" description="Disordered" evidence="3">
    <location>
        <begin position="1"/>
        <end position="39"/>
    </location>
</feature>
<keyword evidence="1 2" id="KW-0833">Ubl conjugation pathway</keyword>
<feature type="compositionally biased region" description="Polar residues" evidence="3">
    <location>
        <begin position="10"/>
        <end position="39"/>
    </location>
</feature>
<dbReference type="PROSITE" id="PS50237">
    <property type="entry name" value="HECT"/>
    <property type="match status" value="1"/>
</dbReference>
<dbReference type="AlphaFoldDB" id="A0A7R9LAK8"/>
<dbReference type="InterPro" id="IPR002004">
    <property type="entry name" value="PABP_HYD_C"/>
</dbReference>
<dbReference type="SMART" id="SM00517">
    <property type="entry name" value="PolyA"/>
    <property type="match status" value="2"/>
</dbReference>
<evidence type="ECO:0000313" key="7">
    <source>
        <dbReference type="Proteomes" id="UP000759131"/>
    </source>
</evidence>
<accession>A0A7R9LAK8</accession>
<feature type="compositionally biased region" description="Polar residues" evidence="3">
    <location>
        <begin position="96"/>
        <end position="118"/>
    </location>
</feature>
<dbReference type="Gene3D" id="3.90.1750.10">
    <property type="entry name" value="Hect, E3 ligase catalytic domains"/>
    <property type="match status" value="1"/>
</dbReference>
<organism evidence="6">
    <name type="scientific">Medioppia subpectinata</name>
    <dbReference type="NCBI Taxonomy" id="1979941"/>
    <lineage>
        <taxon>Eukaryota</taxon>
        <taxon>Metazoa</taxon>
        <taxon>Ecdysozoa</taxon>
        <taxon>Arthropoda</taxon>
        <taxon>Chelicerata</taxon>
        <taxon>Arachnida</taxon>
        <taxon>Acari</taxon>
        <taxon>Acariformes</taxon>
        <taxon>Sarcoptiformes</taxon>
        <taxon>Oribatida</taxon>
        <taxon>Brachypylina</taxon>
        <taxon>Oppioidea</taxon>
        <taxon>Oppiidae</taxon>
        <taxon>Medioppia</taxon>
    </lineage>
</organism>
<dbReference type="InterPro" id="IPR036053">
    <property type="entry name" value="PABP-dom"/>
</dbReference>
<dbReference type="FunFam" id="3.30.2410.10:FF:000008">
    <property type="entry name" value="Putative E3 ubiquitin-protein ligase UBR5"/>
    <property type="match status" value="1"/>
</dbReference>
<dbReference type="GO" id="GO:0005634">
    <property type="term" value="C:nucleus"/>
    <property type="evidence" value="ECO:0007669"/>
    <property type="project" value="TreeGrafter"/>
</dbReference>
<evidence type="ECO:0000256" key="2">
    <source>
        <dbReference type="PROSITE-ProRule" id="PRU00104"/>
    </source>
</evidence>
<dbReference type="GO" id="GO:0003723">
    <property type="term" value="F:RNA binding"/>
    <property type="evidence" value="ECO:0007669"/>
    <property type="project" value="InterPro"/>
</dbReference>
<evidence type="ECO:0000259" key="5">
    <source>
        <dbReference type="PROSITE" id="PS51309"/>
    </source>
</evidence>
<dbReference type="GO" id="GO:0034450">
    <property type="term" value="F:ubiquitin-ubiquitin ligase activity"/>
    <property type="evidence" value="ECO:0007669"/>
    <property type="project" value="TreeGrafter"/>
</dbReference>
<feature type="region of interest" description="Disordered" evidence="3">
    <location>
        <begin position="297"/>
        <end position="330"/>
    </location>
</feature>